<sequence>MTVARMALCAALLGSASAQGERLLYSHDLPPSRGTVAPEHAPLLTVAKLNAQVGGCDNTSVRVLAARTGAFVTPGQRDALYLYDSSCDDSVRFVLIRGMRALYSGLLAQPNSMARFVEAYVLRDINQDGREEFVTVFEIAASSAGLQWLTVWNPATLPRTGRITRADTVLVSRTWCDLADSGPAGTLWHWNIFVKPGPTPTLSADAFRADSCRDGAPFRPTGRRGPAPRPDPELLKDFYR</sequence>
<evidence type="ECO:0008006" key="5">
    <source>
        <dbReference type="Google" id="ProtNLM"/>
    </source>
</evidence>
<gene>
    <name evidence="3" type="ORF">GCM10008960_41750</name>
</gene>
<reference evidence="4" key="1">
    <citation type="journal article" date="2019" name="Int. J. Syst. Evol. Microbiol.">
        <title>The Global Catalogue of Microorganisms (GCM) 10K type strain sequencing project: providing services to taxonomists for standard genome sequencing and annotation.</title>
        <authorList>
            <consortium name="The Broad Institute Genomics Platform"/>
            <consortium name="The Broad Institute Genome Sequencing Center for Infectious Disease"/>
            <person name="Wu L."/>
            <person name="Ma J."/>
        </authorList>
    </citation>
    <scope>NUCLEOTIDE SEQUENCE [LARGE SCALE GENOMIC DNA]</scope>
    <source>
        <strain evidence="4">JCM 31405</strain>
    </source>
</reference>
<feature type="compositionally biased region" description="Low complexity" evidence="1">
    <location>
        <begin position="215"/>
        <end position="225"/>
    </location>
</feature>
<accession>A0ABQ2SBZ1</accession>
<evidence type="ECO:0000256" key="1">
    <source>
        <dbReference type="SAM" id="MobiDB-lite"/>
    </source>
</evidence>
<evidence type="ECO:0000313" key="4">
    <source>
        <dbReference type="Proteomes" id="UP000644548"/>
    </source>
</evidence>
<feature type="signal peptide" evidence="2">
    <location>
        <begin position="1"/>
        <end position="20"/>
    </location>
</feature>
<evidence type="ECO:0000313" key="3">
    <source>
        <dbReference type="EMBL" id="GGS11456.1"/>
    </source>
</evidence>
<feature type="compositionally biased region" description="Basic and acidic residues" evidence="1">
    <location>
        <begin position="230"/>
        <end position="240"/>
    </location>
</feature>
<dbReference type="EMBL" id="BMQN01000035">
    <property type="protein sequence ID" value="GGS11456.1"/>
    <property type="molecule type" value="Genomic_DNA"/>
</dbReference>
<keyword evidence="2" id="KW-0732">Signal</keyword>
<dbReference type="RefSeq" id="WP_189075051.1">
    <property type="nucleotide sequence ID" value="NZ_BMQN01000035.1"/>
</dbReference>
<comment type="caution">
    <text evidence="3">The sequence shown here is derived from an EMBL/GenBank/DDBJ whole genome shotgun (WGS) entry which is preliminary data.</text>
</comment>
<protein>
    <recommendedName>
        <fullName evidence="5">EF-hand domain-containing protein</fullName>
    </recommendedName>
</protein>
<feature type="chain" id="PRO_5046344885" description="EF-hand domain-containing protein" evidence="2">
    <location>
        <begin position="21"/>
        <end position="240"/>
    </location>
</feature>
<dbReference type="Proteomes" id="UP000644548">
    <property type="component" value="Unassembled WGS sequence"/>
</dbReference>
<keyword evidence="4" id="KW-1185">Reference proteome</keyword>
<proteinExistence type="predicted"/>
<evidence type="ECO:0000256" key="2">
    <source>
        <dbReference type="SAM" id="SignalP"/>
    </source>
</evidence>
<feature type="region of interest" description="Disordered" evidence="1">
    <location>
        <begin position="213"/>
        <end position="240"/>
    </location>
</feature>
<organism evidence="3 4">
    <name type="scientific">Deinococcus sedimenti</name>
    <dbReference type="NCBI Taxonomy" id="1867090"/>
    <lineage>
        <taxon>Bacteria</taxon>
        <taxon>Thermotogati</taxon>
        <taxon>Deinococcota</taxon>
        <taxon>Deinococci</taxon>
        <taxon>Deinococcales</taxon>
        <taxon>Deinococcaceae</taxon>
        <taxon>Deinococcus</taxon>
    </lineage>
</organism>
<name>A0ABQ2SBZ1_9DEIO</name>